<dbReference type="AlphaFoldDB" id="A0AAW4W0R9"/>
<reference evidence="4 5" key="1">
    <citation type="submission" date="2021-10" db="EMBL/GenBank/DDBJ databases">
        <title>Anaerobic single-cell dispensing facilitates the cultivation of human gut bacteria.</title>
        <authorList>
            <person name="Afrizal A."/>
        </authorList>
    </citation>
    <scope>NUCLEOTIDE SEQUENCE [LARGE SCALE GENOMIC DNA]</scope>
    <source>
        <strain evidence="4 5">CLA-AA-H270</strain>
    </source>
</reference>
<dbReference type="InterPro" id="IPR001932">
    <property type="entry name" value="PPM-type_phosphatase-like_dom"/>
</dbReference>
<dbReference type="GeneID" id="98659208"/>
<feature type="transmembrane region" description="Helical" evidence="2">
    <location>
        <begin position="244"/>
        <end position="264"/>
    </location>
</feature>
<evidence type="ECO:0000313" key="4">
    <source>
        <dbReference type="EMBL" id="MCC2177322.1"/>
    </source>
</evidence>
<feature type="transmembrane region" description="Helical" evidence="2">
    <location>
        <begin position="121"/>
        <end position="143"/>
    </location>
</feature>
<sequence>MDKQRARRSASIPVRIGHAAAWAAGLWKQEHLRTLITGVQRFVLCAVLAQGTILGGYMPFGLAMTAALMARGAGLSALGGLVCGVMLRGDGFHGGIYAAAALLVLCVMSVCAGLRVMSERWFAPGVATFASAACTFVFLPLGAELTAPAVLTFLLVQGITFGVCWMYGAAFAPPRDENDWRRPVTLLVLTATVLLSLSGINLFGVFAPARAGALLLVLAAAYLGGPAAGAAAGVAFGAAMDLNIGYGALFTCCYGLCALVAGLFHDSGRGWFSVCALGGGLCAAMLGVEHPLFIPLIAELFCAVLMFAALPPFVWEAIRRSLLPDTLMGEAASQRVRRLAGTCATEAAQAFYELYLAMLHGVSEGKAAGDRNIRAVFDYASDHVCKNCMLCTQCWQRDYVSTLAALNDVTQPMLQRGRAEMSDFPYHFAARCARLPELMRAINSALFALRERESLRRQQEENQSLLARQYAGITDILRQLGAEVTQDETAQPLMERQVRRYAAAFGWIDRVCAVRDSQGRLTVELYGEGIDDIMKQGDGFSAGLSALLGVTLTAPEKKKGSQGIHVEMHERAPYRAVVGIGRQQKEGASVSGDNACYFLTDTGTACLLLSDGMGSGAAASRDSRMLITSLERFLRAGISVGDALHAVSPALRLRSDGMRFTTLDAFTLDLFSGRAENLKCGAAPTYMRLNGRWTILPGTALPIGLAEEDELGDAVPLQMNDGDIVVLLSDGVTDGTDDKWVRQLLIAHAGDSPKEIAAQLVNEAKGRGHDDDRTVMVMKIEKLE</sequence>
<keyword evidence="1" id="KW-0378">Hydrolase</keyword>
<dbReference type="RefSeq" id="WP_227108899.1">
    <property type="nucleotide sequence ID" value="NZ_DBGBDM010000047.1"/>
</dbReference>
<gene>
    <name evidence="4" type="ORF">LKD22_09335</name>
</gene>
<name>A0AAW4W0R9_9FIRM</name>
<keyword evidence="2" id="KW-0812">Transmembrane</keyword>
<proteinExistence type="predicted"/>
<dbReference type="Pfam" id="PF19732">
    <property type="entry name" value="SpoIIE_N"/>
    <property type="match status" value="1"/>
</dbReference>
<dbReference type="InterPro" id="IPR036457">
    <property type="entry name" value="PPM-type-like_dom_sf"/>
</dbReference>
<organism evidence="4 5">
    <name type="scientific">Agathobaculum butyriciproducens</name>
    <dbReference type="NCBI Taxonomy" id="1628085"/>
    <lineage>
        <taxon>Bacteria</taxon>
        <taxon>Bacillati</taxon>
        <taxon>Bacillota</taxon>
        <taxon>Clostridia</taxon>
        <taxon>Eubacteriales</taxon>
        <taxon>Butyricicoccaceae</taxon>
        <taxon>Agathobaculum</taxon>
    </lineage>
</organism>
<dbReference type="PANTHER" id="PTHR43156">
    <property type="entry name" value="STAGE II SPORULATION PROTEIN E-RELATED"/>
    <property type="match status" value="1"/>
</dbReference>
<keyword evidence="2" id="KW-0472">Membrane</keyword>
<feature type="transmembrane region" description="Helical" evidence="2">
    <location>
        <begin position="42"/>
        <end position="60"/>
    </location>
</feature>
<dbReference type="InterPro" id="IPR052016">
    <property type="entry name" value="Bact_Sigma-Reg"/>
</dbReference>
<dbReference type="EMBL" id="JAJEPX010000029">
    <property type="protein sequence ID" value="MCC2177322.1"/>
    <property type="molecule type" value="Genomic_DNA"/>
</dbReference>
<feature type="transmembrane region" description="Helical" evidence="2">
    <location>
        <begin position="294"/>
        <end position="315"/>
    </location>
</feature>
<dbReference type="Gene3D" id="3.60.40.10">
    <property type="entry name" value="PPM-type phosphatase domain"/>
    <property type="match status" value="1"/>
</dbReference>
<comment type="caution">
    <text evidence="4">The sequence shown here is derived from an EMBL/GenBank/DDBJ whole genome shotgun (WGS) entry which is preliminary data.</text>
</comment>
<keyword evidence="2" id="KW-1133">Transmembrane helix</keyword>
<feature type="transmembrane region" description="Helical" evidence="2">
    <location>
        <begin position="150"/>
        <end position="172"/>
    </location>
</feature>
<feature type="transmembrane region" description="Helical" evidence="2">
    <location>
        <begin position="213"/>
        <end position="238"/>
    </location>
</feature>
<dbReference type="SUPFAM" id="SSF81606">
    <property type="entry name" value="PP2C-like"/>
    <property type="match status" value="1"/>
</dbReference>
<dbReference type="GO" id="GO:0016791">
    <property type="term" value="F:phosphatase activity"/>
    <property type="evidence" value="ECO:0007669"/>
    <property type="project" value="TreeGrafter"/>
</dbReference>
<protein>
    <submittedName>
        <fullName evidence="4">SpoIIE family protein phosphatase</fullName>
    </submittedName>
</protein>
<evidence type="ECO:0000256" key="1">
    <source>
        <dbReference type="ARBA" id="ARBA00022801"/>
    </source>
</evidence>
<feature type="transmembrane region" description="Helical" evidence="2">
    <location>
        <begin position="184"/>
        <end position="206"/>
    </location>
</feature>
<evidence type="ECO:0000259" key="3">
    <source>
        <dbReference type="SMART" id="SM00331"/>
    </source>
</evidence>
<accession>A0AAW4W0R9</accession>
<dbReference type="SMART" id="SM00331">
    <property type="entry name" value="PP2C_SIG"/>
    <property type="match status" value="1"/>
</dbReference>
<dbReference type="Pfam" id="PF07228">
    <property type="entry name" value="SpoIIE"/>
    <property type="match status" value="1"/>
</dbReference>
<feature type="transmembrane region" description="Helical" evidence="2">
    <location>
        <begin position="94"/>
        <end position="115"/>
    </location>
</feature>
<feature type="domain" description="PPM-type phosphatase" evidence="3">
    <location>
        <begin position="575"/>
        <end position="780"/>
    </location>
</feature>
<keyword evidence="5" id="KW-1185">Reference proteome</keyword>
<dbReference type="PANTHER" id="PTHR43156:SF2">
    <property type="entry name" value="STAGE II SPORULATION PROTEIN E"/>
    <property type="match status" value="1"/>
</dbReference>
<evidence type="ECO:0000256" key="2">
    <source>
        <dbReference type="SAM" id="Phobius"/>
    </source>
</evidence>
<dbReference type="Proteomes" id="UP001298753">
    <property type="component" value="Unassembled WGS sequence"/>
</dbReference>
<feature type="transmembrane region" description="Helical" evidence="2">
    <location>
        <begin position="271"/>
        <end position="288"/>
    </location>
</feature>
<evidence type="ECO:0000313" key="5">
    <source>
        <dbReference type="Proteomes" id="UP001298753"/>
    </source>
</evidence>
<dbReference type="InterPro" id="IPR045768">
    <property type="entry name" value="SpoIIE_N"/>
</dbReference>